<sequence length="313" mass="36388">MASLEEAYSLEYGDIIDPELAYDLFWAGVINDKSAFVCPSEFCNAKVTCINIDKEKQDMHQSPHFRGYKHSADCDVTLEDEGSVVEVAGDEGTQAKVVKAEEIPDVFHLKRPDNQFAKNPDMSGQRSPKKKAERRRERLVGDGEVRSGSEFYSVRSLVSKFIRYRKTQTLSENKVNISGRDQSYESLFKGVYRQPIETLPEAKLIYWGVAFVDYLENQGCYQIKFGQNLSWEGQEIRPSFFIHDDVIERYPVRNLVVRRLEKIRNSEDHRAFIFLYSKPYGVEKGEKRYINFDFESLDYLEVRFLDLFEDLKA</sequence>
<dbReference type="RefSeq" id="WP_165565377.1">
    <property type="nucleotide sequence ID" value="NZ_CP045857.1"/>
</dbReference>
<evidence type="ECO:0000256" key="1">
    <source>
        <dbReference type="SAM" id="MobiDB-lite"/>
    </source>
</evidence>
<dbReference type="Proteomes" id="UP000502117">
    <property type="component" value="Chromosome"/>
</dbReference>
<protein>
    <submittedName>
        <fullName evidence="2">Uncharacterized protein</fullName>
    </submittedName>
</protein>
<feature type="region of interest" description="Disordered" evidence="1">
    <location>
        <begin position="112"/>
        <end position="140"/>
    </location>
</feature>
<reference evidence="2 3" key="1">
    <citation type="submission" date="2019-11" db="EMBL/GenBank/DDBJ databases">
        <title>Complete Genome Sequence of Shewanella chilikensis Strain DC57, Isolated from Corroded Seal Rings at a floating production facility in Australia.</title>
        <authorList>
            <person name="Salgar-Chaparro S.J."/>
            <person name="Castillo-Villamizar G.A."/>
            <person name="Poehlein A."/>
            <person name="Daniel R."/>
            <person name="Machuca L."/>
        </authorList>
    </citation>
    <scope>NUCLEOTIDE SEQUENCE [LARGE SCALE GENOMIC DNA]</scope>
    <source>
        <strain evidence="2 3">DC57</strain>
    </source>
</reference>
<dbReference type="EMBL" id="CP045857">
    <property type="protein sequence ID" value="QIJ05378.1"/>
    <property type="molecule type" value="Genomic_DNA"/>
</dbReference>
<accession>A0A6G7LUA8</accession>
<organism evidence="2 3">
    <name type="scientific">Shewanella chilikensis</name>
    <dbReference type="NCBI Taxonomy" id="558541"/>
    <lineage>
        <taxon>Bacteria</taxon>
        <taxon>Pseudomonadati</taxon>
        <taxon>Pseudomonadota</taxon>
        <taxon>Gammaproteobacteria</taxon>
        <taxon>Alteromonadales</taxon>
        <taxon>Shewanellaceae</taxon>
        <taxon>Shewanella</taxon>
    </lineage>
</organism>
<gene>
    <name evidence="2" type="ORF">GII14_15360</name>
</gene>
<evidence type="ECO:0000313" key="2">
    <source>
        <dbReference type="EMBL" id="QIJ05378.1"/>
    </source>
</evidence>
<evidence type="ECO:0000313" key="3">
    <source>
        <dbReference type="Proteomes" id="UP000502117"/>
    </source>
</evidence>
<dbReference type="KEGG" id="schk:GII14_15360"/>
<dbReference type="AlphaFoldDB" id="A0A6G7LUA8"/>
<proteinExistence type="predicted"/>
<name>A0A6G7LUA8_9GAMM</name>